<dbReference type="AlphaFoldDB" id="A0A2P2FP21"/>
<protein>
    <submittedName>
        <fullName evidence="1">Uncharacterized protein</fullName>
    </submittedName>
</protein>
<reference evidence="1 2" key="1">
    <citation type="journal article" date="2014" name="Genome Announc.">
        <title>Draft Genome Sequence of Amycolatopsis lurida NRRL 2430, Producer of the Glycopeptide Family Antibiotic Ristocetin.</title>
        <authorList>
            <person name="Kwun M.J."/>
            <person name="Hong H.J."/>
        </authorList>
    </citation>
    <scope>NUCLEOTIDE SEQUENCE [LARGE SCALE GENOMIC DNA]</scope>
    <source>
        <strain evidence="1 2">NRRL 2430</strain>
    </source>
</reference>
<evidence type="ECO:0000313" key="1">
    <source>
        <dbReference type="EMBL" id="KFU78477.1"/>
    </source>
</evidence>
<dbReference type="RefSeq" id="WP_034315666.1">
    <property type="nucleotide sequence ID" value="NZ_JFBM01000024.1"/>
</dbReference>
<comment type="caution">
    <text evidence="1">The sequence shown here is derived from an EMBL/GenBank/DDBJ whole genome shotgun (WGS) entry which is preliminary data.</text>
</comment>
<evidence type="ECO:0000313" key="2">
    <source>
        <dbReference type="Proteomes" id="UP000256220"/>
    </source>
</evidence>
<proteinExistence type="predicted"/>
<dbReference type="EMBL" id="JFBM01000024">
    <property type="protein sequence ID" value="KFU78477.1"/>
    <property type="molecule type" value="Genomic_DNA"/>
</dbReference>
<accession>A0A2P2FP21</accession>
<sequence length="277" mass="29945">MSATSSPLTVLQRQLADPKSRSRFDTALCSWAAQDPALADLGVHERLSEVLTSRDYARHDEVLYALLQRAALAGAEGVIAGEVVLNAMLPAVPGIVGRVIRASRAAIGSFGARRGITGGGVSANEANADVQAAAIGHLWEQIRCYPLRRRHHVAANLVFDTQRAALRALGVDITQAVAEVVNMDDVAVHQPPAEKDASEELLELLSWAVEQRWLDEQDATILSARYFGEQMGRDGVATDRQLGALFGVSQPTATRRRNRALGALAEAGREWQRAGRR</sequence>
<gene>
    <name evidence="1" type="ORF">BB31_25225</name>
</gene>
<name>A0A2P2FP21_AMYLU</name>
<organism evidence="1 2">
    <name type="scientific">Amycolatopsis lurida NRRL 2430</name>
    <dbReference type="NCBI Taxonomy" id="1460371"/>
    <lineage>
        <taxon>Bacteria</taxon>
        <taxon>Bacillati</taxon>
        <taxon>Actinomycetota</taxon>
        <taxon>Actinomycetes</taxon>
        <taxon>Pseudonocardiales</taxon>
        <taxon>Pseudonocardiaceae</taxon>
        <taxon>Amycolatopsis</taxon>
    </lineage>
</organism>
<dbReference type="Proteomes" id="UP000256220">
    <property type="component" value="Unassembled WGS sequence"/>
</dbReference>
<keyword evidence="2" id="KW-1185">Reference proteome</keyword>